<gene>
    <name evidence="2" type="ORF">rCG_37576</name>
</gene>
<proteinExistence type="predicted"/>
<feature type="chain" id="PRO_5039909442" evidence="1">
    <location>
        <begin position="33"/>
        <end position="56"/>
    </location>
</feature>
<evidence type="ECO:0000313" key="3">
    <source>
        <dbReference type="Proteomes" id="UP000234681"/>
    </source>
</evidence>
<dbReference type="PROSITE" id="PS51257">
    <property type="entry name" value="PROKAR_LIPOPROTEIN"/>
    <property type="match status" value="1"/>
</dbReference>
<dbReference type="AlphaFoldDB" id="A6K819"/>
<dbReference type="Proteomes" id="UP000234681">
    <property type="component" value="Chromosome 13"/>
</dbReference>
<evidence type="ECO:0000313" key="2">
    <source>
        <dbReference type="EMBL" id="EDL87964.1"/>
    </source>
</evidence>
<protein>
    <submittedName>
        <fullName evidence="2">RCG37576</fullName>
    </submittedName>
</protein>
<keyword evidence="1" id="KW-0732">Signal</keyword>
<dbReference type="EMBL" id="CH474028">
    <property type="protein sequence ID" value="EDL87964.1"/>
    <property type="molecule type" value="Genomic_DNA"/>
</dbReference>
<reference evidence="3" key="1">
    <citation type="submission" date="2005-09" db="EMBL/GenBank/DDBJ databases">
        <authorList>
            <person name="Mural R.J."/>
            <person name="Li P.W."/>
            <person name="Adams M.D."/>
            <person name="Amanatides P.G."/>
            <person name="Baden-Tillson H."/>
            <person name="Barnstead M."/>
            <person name="Chin S.H."/>
            <person name="Dew I."/>
            <person name="Evans C.A."/>
            <person name="Ferriera S."/>
            <person name="Flanigan M."/>
            <person name="Fosler C."/>
            <person name="Glodek A."/>
            <person name="Gu Z."/>
            <person name="Holt R.A."/>
            <person name="Jennings D."/>
            <person name="Kraft C.L."/>
            <person name="Lu F."/>
            <person name="Nguyen T."/>
            <person name="Nusskern D.R."/>
            <person name="Pfannkoch C.M."/>
            <person name="Sitter C."/>
            <person name="Sutton G.G."/>
            <person name="Venter J.C."/>
            <person name="Wang Z."/>
            <person name="Woodage T."/>
            <person name="Zheng X.H."/>
            <person name="Zhong F."/>
        </authorList>
    </citation>
    <scope>NUCLEOTIDE SEQUENCE [LARGE SCALE GENOMIC DNA]</scope>
    <source>
        <strain>BN</strain>
        <strain evidence="3">Sprague-Dawley</strain>
    </source>
</reference>
<sequence>MKSPGMPNVCCGLLVLACLLSIFLILPKQGPAVSSLWENSSPRGYFCSPWILPDRK</sequence>
<organism evidence="2 3">
    <name type="scientific">Rattus norvegicus</name>
    <name type="common">Rat</name>
    <dbReference type="NCBI Taxonomy" id="10116"/>
    <lineage>
        <taxon>Eukaryota</taxon>
        <taxon>Metazoa</taxon>
        <taxon>Chordata</taxon>
        <taxon>Craniata</taxon>
        <taxon>Vertebrata</taxon>
        <taxon>Euteleostomi</taxon>
        <taxon>Mammalia</taxon>
        <taxon>Eutheria</taxon>
        <taxon>Euarchontoglires</taxon>
        <taxon>Glires</taxon>
        <taxon>Rodentia</taxon>
        <taxon>Myomorpha</taxon>
        <taxon>Muroidea</taxon>
        <taxon>Muridae</taxon>
        <taxon>Murinae</taxon>
        <taxon>Rattus</taxon>
    </lineage>
</organism>
<feature type="signal peptide" evidence="1">
    <location>
        <begin position="1"/>
        <end position="32"/>
    </location>
</feature>
<evidence type="ECO:0000256" key="1">
    <source>
        <dbReference type="SAM" id="SignalP"/>
    </source>
</evidence>
<name>A6K819_RAT</name>
<accession>A6K819</accession>